<dbReference type="SUPFAM" id="SSF52172">
    <property type="entry name" value="CheY-like"/>
    <property type="match status" value="1"/>
</dbReference>
<organism evidence="4 5">
    <name type="scientific">Halalkalibacter alkalisediminis</name>
    <dbReference type="NCBI Taxonomy" id="935616"/>
    <lineage>
        <taxon>Bacteria</taxon>
        <taxon>Bacillati</taxon>
        <taxon>Bacillota</taxon>
        <taxon>Bacilli</taxon>
        <taxon>Bacillales</taxon>
        <taxon>Bacillaceae</taxon>
        <taxon>Halalkalibacter</taxon>
    </lineage>
</organism>
<gene>
    <name evidence="4" type="ORF">ACFFH4_03920</name>
</gene>
<dbReference type="PROSITE" id="PS50110">
    <property type="entry name" value="RESPONSE_REGULATORY"/>
    <property type="match status" value="1"/>
</dbReference>
<dbReference type="RefSeq" id="WP_337956328.1">
    <property type="nucleotide sequence ID" value="NZ_JAQQWT010000003.1"/>
</dbReference>
<evidence type="ECO:0000313" key="4">
    <source>
        <dbReference type="EMBL" id="MFC0558194.1"/>
    </source>
</evidence>
<evidence type="ECO:0000259" key="3">
    <source>
        <dbReference type="PROSITE" id="PS50110"/>
    </source>
</evidence>
<dbReference type="InterPro" id="IPR011006">
    <property type="entry name" value="CheY-like_superfamily"/>
</dbReference>
<dbReference type="EMBL" id="JBHLTR010000004">
    <property type="protein sequence ID" value="MFC0558194.1"/>
    <property type="molecule type" value="Genomic_DNA"/>
</dbReference>
<proteinExistence type="predicted"/>
<keyword evidence="5" id="KW-1185">Reference proteome</keyword>
<accession>A0ABV6NBM6</accession>
<dbReference type="PANTHER" id="PTHR43547">
    <property type="entry name" value="TWO-COMPONENT HISTIDINE KINASE"/>
    <property type="match status" value="1"/>
</dbReference>
<reference evidence="4 5" key="1">
    <citation type="submission" date="2024-09" db="EMBL/GenBank/DDBJ databases">
        <authorList>
            <person name="Sun Q."/>
            <person name="Mori K."/>
        </authorList>
    </citation>
    <scope>NUCLEOTIDE SEQUENCE [LARGE SCALE GENOMIC DNA]</scope>
    <source>
        <strain evidence="4 5">NCAIM B.02301</strain>
    </source>
</reference>
<dbReference type="PANTHER" id="PTHR43547:SF2">
    <property type="entry name" value="HYBRID SIGNAL TRANSDUCTION HISTIDINE KINASE C"/>
    <property type="match status" value="1"/>
</dbReference>
<evidence type="ECO:0000256" key="2">
    <source>
        <dbReference type="PROSITE-ProRule" id="PRU00169"/>
    </source>
</evidence>
<dbReference type="Gene3D" id="3.40.50.2300">
    <property type="match status" value="1"/>
</dbReference>
<protein>
    <submittedName>
        <fullName evidence="4">Response regulator transcription factor</fullName>
    </submittedName>
</protein>
<name>A0ABV6NBM6_9BACI</name>
<keyword evidence="1" id="KW-0597">Phosphoprotein</keyword>
<feature type="domain" description="Response regulatory" evidence="3">
    <location>
        <begin position="1"/>
        <end position="66"/>
    </location>
</feature>
<comment type="caution">
    <text evidence="4">The sequence shown here is derived from an EMBL/GenBank/DDBJ whole genome shotgun (WGS) entry which is preliminary data.</text>
</comment>
<dbReference type="InterPro" id="IPR001789">
    <property type="entry name" value="Sig_transdc_resp-reg_receiver"/>
</dbReference>
<comment type="caution">
    <text evidence="2">Lacks conserved residue(s) required for the propagation of feature annotation.</text>
</comment>
<dbReference type="Pfam" id="PF00072">
    <property type="entry name" value="Response_reg"/>
    <property type="match status" value="1"/>
</dbReference>
<evidence type="ECO:0000256" key="1">
    <source>
        <dbReference type="ARBA" id="ARBA00022553"/>
    </source>
</evidence>
<sequence>MMPKLTGLEVLKKVRKNPSSSHQKVLMLTAKGQAQDKQDMLDSGADSNLIKPFNPMELIDTVRDLLKDKIS</sequence>
<dbReference type="Proteomes" id="UP001589833">
    <property type="component" value="Unassembled WGS sequence"/>
</dbReference>
<evidence type="ECO:0000313" key="5">
    <source>
        <dbReference type="Proteomes" id="UP001589833"/>
    </source>
</evidence>